<dbReference type="InterPro" id="IPR001841">
    <property type="entry name" value="Znf_RING"/>
</dbReference>
<dbReference type="RefSeq" id="XP_025350104.1">
    <property type="nucleotide sequence ID" value="XM_025491654.1"/>
</dbReference>
<accession>A0A316UDM0</accession>
<dbReference type="AlphaFoldDB" id="A0A316UDM0"/>
<name>A0A316UDM0_9BASI</name>
<evidence type="ECO:0000256" key="6">
    <source>
        <dbReference type="SAM" id="MobiDB-lite"/>
    </source>
</evidence>
<dbReference type="CDD" id="cd16457">
    <property type="entry name" value="RING-H2_BRAP2"/>
    <property type="match status" value="1"/>
</dbReference>
<evidence type="ECO:0000256" key="4">
    <source>
        <dbReference type="PROSITE-ProRule" id="PRU00502"/>
    </source>
</evidence>
<dbReference type="STRING" id="1684307.A0A316UDM0"/>
<dbReference type="GO" id="GO:0007265">
    <property type="term" value="P:Ras protein signal transduction"/>
    <property type="evidence" value="ECO:0007669"/>
    <property type="project" value="TreeGrafter"/>
</dbReference>
<keyword evidence="2 4" id="KW-0863">Zinc-finger</keyword>
<dbReference type="GO" id="GO:0008270">
    <property type="term" value="F:zinc ion binding"/>
    <property type="evidence" value="ECO:0007669"/>
    <property type="project" value="UniProtKB-KW"/>
</dbReference>
<feature type="domain" description="UBP-type" evidence="8">
    <location>
        <begin position="393"/>
        <end position="516"/>
    </location>
</feature>
<feature type="region of interest" description="Disordered" evidence="6">
    <location>
        <begin position="511"/>
        <end position="579"/>
    </location>
</feature>
<evidence type="ECO:0000256" key="1">
    <source>
        <dbReference type="ARBA" id="ARBA00022723"/>
    </source>
</evidence>
<dbReference type="InterPro" id="IPR047243">
    <property type="entry name" value="RING-H2_BRAP2"/>
</dbReference>
<feature type="compositionally biased region" description="Basic residues" evidence="6">
    <location>
        <begin position="773"/>
        <end position="787"/>
    </location>
</feature>
<dbReference type="GO" id="GO:0005737">
    <property type="term" value="C:cytoplasm"/>
    <property type="evidence" value="ECO:0007669"/>
    <property type="project" value="TreeGrafter"/>
</dbReference>
<proteinExistence type="predicted"/>
<organism evidence="9 10">
    <name type="scientific">Pseudomicrostroma glucosiphilum</name>
    <dbReference type="NCBI Taxonomy" id="1684307"/>
    <lineage>
        <taxon>Eukaryota</taxon>
        <taxon>Fungi</taxon>
        <taxon>Dikarya</taxon>
        <taxon>Basidiomycota</taxon>
        <taxon>Ustilaginomycotina</taxon>
        <taxon>Exobasidiomycetes</taxon>
        <taxon>Microstromatales</taxon>
        <taxon>Microstromatales incertae sedis</taxon>
        <taxon>Pseudomicrostroma</taxon>
    </lineage>
</organism>
<dbReference type="Pfam" id="PF07576">
    <property type="entry name" value="BRAP2"/>
    <property type="match status" value="1"/>
</dbReference>
<dbReference type="Proteomes" id="UP000245942">
    <property type="component" value="Unassembled WGS sequence"/>
</dbReference>
<sequence>MPTVLGEQYQIHLSLTSNSSLGKTISASASHSSSTFKEPEAGAAGGLHYVDLFHTTAATELLKASSVSTAAQNSSETAPLPVRSKSAPAWQALDPRLGSLRIDCLDKVEEMSASTSLEGAQAGSSRSVDSPRVPNSAPLTPSATSSIWKARFIQSSSFPVEGEGGQTTEVLFGIVHLFREGQGKIGGEGAPQPDVALDDDSGTLLAVLGLPIQMTAAEFLGWVEPARDSIEKIRMIREANASRCTVLMQFRDASDAEEFYKQYCDQTVPYFASSGDQGGSSQSSTAQIVYVTQVTVSTSTQLPYAYPQLANSDPWPLPAVSTGPREGEVGSSSAPVSTTTPATRLALSLAQELPTCPVCLERMDSSVTGLMTVSCQHTFHCECLSRWGDARCPVCRYSQNRATSRSASVFGNSRHRPGGAGAGAGVGRDETNGEEDATNCTVCGTTDDLWVCLICATVGCGRYKKGCAKQHFAESGHIYSLELETSRVWDYVNDGYIHRLIQNRADGKLVELPTSSQSTPVRRRHQRRGVSAEAGGSGHPSRSERRGRAGQDEEGGAWSEEEGDEEQDDPKKSGGKLGSTDEKLEAISLEYQYLLLSQLESQRAYYEEQVRRLQTELDEVRSAMALEQTSAPLLAAQEARFEEERQRWLTERSKLDETHTRLASRCEKALEAGSKLSSELRSERSLGRGLMERLEAQQVEMDRRKIEGEELKRVVQDQGEQLRDLMFALSATERIREAGGEAQGGDLIVRGGKQAVQPARAMEEGTVTTQSAKQHKKNKAKKKKGKAKATSSASGALEAEVEDVEEEVEDVGGSVPVPLTPEDDTTQTDDTQST</sequence>
<dbReference type="PROSITE" id="PS50089">
    <property type="entry name" value="ZF_RING_2"/>
    <property type="match status" value="1"/>
</dbReference>
<dbReference type="PROSITE" id="PS50271">
    <property type="entry name" value="ZF_UBP"/>
    <property type="match status" value="1"/>
</dbReference>
<keyword evidence="10" id="KW-1185">Reference proteome</keyword>
<keyword evidence="5" id="KW-0175">Coiled coil</keyword>
<reference evidence="9 10" key="1">
    <citation type="journal article" date="2018" name="Mol. Biol. Evol.">
        <title>Broad Genomic Sampling Reveals a Smut Pathogenic Ancestry of the Fungal Clade Ustilaginomycotina.</title>
        <authorList>
            <person name="Kijpornyongpan T."/>
            <person name="Mondo S.J."/>
            <person name="Barry K."/>
            <person name="Sandor L."/>
            <person name="Lee J."/>
            <person name="Lipzen A."/>
            <person name="Pangilinan J."/>
            <person name="LaButti K."/>
            <person name="Hainaut M."/>
            <person name="Henrissat B."/>
            <person name="Grigoriev I.V."/>
            <person name="Spatafora J.W."/>
            <person name="Aime M.C."/>
        </authorList>
    </citation>
    <scope>NUCLEOTIDE SEQUENCE [LARGE SCALE GENOMIC DNA]</scope>
    <source>
        <strain evidence="9 10">MCA 4718</strain>
    </source>
</reference>
<keyword evidence="1" id="KW-0479">Metal-binding</keyword>
<dbReference type="PANTHER" id="PTHR24007:SF7">
    <property type="entry name" value="BRCA1-ASSOCIATED PROTEIN"/>
    <property type="match status" value="1"/>
</dbReference>
<dbReference type="GeneID" id="37013388"/>
<evidence type="ECO:0000313" key="9">
    <source>
        <dbReference type="EMBL" id="PWN22944.1"/>
    </source>
</evidence>
<dbReference type="PANTHER" id="PTHR24007">
    <property type="entry name" value="BRCA1-ASSOCIATED PROTEIN"/>
    <property type="match status" value="1"/>
</dbReference>
<dbReference type="SUPFAM" id="SSF57850">
    <property type="entry name" value="RING/U-box"/>
    <property type="match status" value="2"/>
</dbReference>
<dbReference type="SMART" id="SM00184">
    <property type="entry name" value="RING"/>
    <property type="match status" value="1"/>
</dbReference>
<evidence type="ECO:0008006" key="11">
    <source>
        <dbReference type="Google" id="ProtNLM"/>
    </source>
</evidence>
<evidence type="ECO:0000256" key="3">
    <source>
        <dbReference type="ARBA" id="ARBA00022833"/>
    </source>
</evidence>
<dbReference type="OrthoDB" id="273556at2759"/>
<dbReference type="GO" id="GO:0016567">
    <property type="term" value="P:protein ubiquitination"/>
    <property type="evidence" value="ECO:0007669"/>
    <property type="project" value="TreeGrafter"/>
</dbReference>
<evidence type="ECO:0000259" key="8">
    <source>
        <dbReference type="PROSITE" id="PS50271"/>
    </source>
</evidence>
<keyword evidence="3" id="KW-0862">Zinc</keyword>
<feature type="compositionally biased region" description="Basic and acidic residues" evidence="6">
    <location>
        <begin position="541"/>
        <end position="551"/>
    </location>
</feature>
<feature type="compositionally biased region" description="Acidic residues" evidence="6">
    <location>
        <begin position="799"/>
        <end position="810"/>
    </location>
</feature>
<evidence type="ECO:0000256" key="2">
    <source>
        <dbReference type="ARBA" id="ARBA00022771"/>
    </source>
</evidence>
<dbReference type="Pfam" id="PF02148">
    <property type="entry name" value="zf-UBP"/>
    <property type="match status" value="1"/>
</dbReference>
<evidence type="ECO:0000259" key="7">
    <source>
        <dbReference type="PROSITE" id="PS50089"/>
    </source>
</evidence>
<dbReference type="InterPro" id="IPR001607">
    <property type="entry name" value="Znf_UBP"/>
</dbReference>
<feature type="region of interest" description="Disordered" evidence="6">
    <location>
        <begin position="115"/>
        <end position="142"/>
    </location>
</feature>
<feature type="region of interest" description="Disordered" evidence="6">
    <location>
        <begin position="406"/>
        <end position="433"/>
    </location>
</feature>
<evidence type="ECO:0000313" key="10">
    <source>
        <dbReference type="Proteomes" id="UP000245942"/>
    </source>
</evidence>
<protein>
    <recommendedName>
        <fullName evidence="11">Zf-UBP-domain-containing protein</fullName>
    </recommendedName>
</protein>
<dbReference type="Gene3D" id="3.30.40.10">
    <property type="entry name" value="Zinc/RING finger domain, C3HC4 (zinc finger)"/>
    <property type="match status" value="2"/>
</dbReference>
<feature type="domain" description="RING-type" evidence="7">
    <location>
        <begin position="356"/>
        <end position="396"/>
    </location>
</feature>
<gene>
    <name evidence="9" type="ORF">BCV69DRAFT_280554</name>
</gene>
<dbReference type="InterPro" id="IPR011422">
    <property type="entry name" value="BRAP2/ETP1_RRM"/>
</dbReference>
<evidence type="ECO:0000256" key="5">
    <source>
        <dbReference type="SAM" id="Coils"/>
    </source>
</evidence>
<dbReference type="SMART" id="SM00290">
    <property type="entry name" value="ZnF_UBP"/>
    <property type="match status" value="1"/>
</dbReference>
<feature type="compositionally biased region" description="Polar residues" evidence="6">
    <location>
        <begin position="115"/>
        <end position="128"/>
    </location>
</feature>
<feature type="coiled-coil region" evidence="5">
    <location>
        <begin position="596"/>
        <end position="623"/>
    </location>
</feature>
<dbReference type="EMBL" id="KZ819322">
    <property type="protein sequence ID" value="PWN22944.1"/>
    <property type="molecule type" value="Genomic_DNA"/>
</dbReference>
<dbReference type="Pfam" id="PF13639">
    <property type="entry name" value="zf-RING_2"/>
    <property type="match status" value="1"/>
</dbReference>
<feature type="region of interest" description="Disordered" evidence="6">
    <location>
        <begin position="758"/>
        <end position="834"/>
    </location>
</feature>
<dbReference type="GO" id="GO:0061630">
    <property type="term" value="F:ubiquitin protein ligase activity"/>
    <property type="evidence" value="ECO:0007669"/>
    <property type="project" value="TreeGrafter"/>
</dbReference>
<feature type="compositionally biased region" description="Acidic residues" evidence="6">
    <location>
        <begin position="552"/>
        <end position="568"/>
    </location>
</feature>
<dbReference type="InterPro" id="IPR013083">
    <property type="entry name" value="Znf_RING/FYVE/PHD"/>
</dbReference>